<dbReference type="EMBL" id="MN738933">
    <property type="protein sequence ID" value="QHT32264.1"/>
    <property type="molecule type" value="Genomic_DNA"/>
</dbReference>
<organism evidence="2">
    <name type="scientific">viral metagenome</name>
    <dbReference type="NCBI Taxonomy" id="1070528"/>
    <lineage>
        <taxon>unclassified sequences</taxon>
        <taxon>metagenomes</taxon>
        <taxon>organismal metagenomes</taxon>
    </lineage>
</organism>
<sequence>MSKRTISINPQFFNISKKKSKSQKVTPSHVNINSSNIRQLLLDKLREQKKTKKIETKLLPVIQSNTFDENCKIEENEVKIEEKVEKIKEQNKNEDKPEHIESDIPQGKPYGNLKNGTKPTFKSWNKEDINVPTNIIIEEKEVTKTFKLGKNEKNRTVSVLIKNNKTRKKVEDSKTALKKTNLSTVKNYLKEKNLIKFGTSAPSKLLRDMYESSELCGGIVNENAVNLLHNFDK</sequence>
<evidence type="ECO:0000313" key="2">
    <source>
        <dbReference type="EMBL" id="QHT32264.1"/>
    </source>
</evidence>
<feature type="compositionally biased region" description="Basic and acidic residues" evidence="1">
    <location>
        <begin position="89"/>
        <end position="102"/>
    </location>
</feature>
<reference evidence="2" key="1">
    <citation type="journal article" date="2020" name="Nature">
        <title>Giant virus diversity and host interactions through global metagenomics.</title>
        <authorList>
            <person name="Schulz F."/>
            <person name="Roux S."/>
            <person name="Paez-Espino D."/>
            <person name="Jungbluth S."/>
            <person name="Walsh D.A."/>
            <person name="Denef V.J."/>
            <person name="McMahon K.D."/>
            <person name="Konstantinidis K.T."/>
            <person name="Eloe-Fadrosh E.A."/>
            <person name="Kyrpides N.C."/>
            <person name="Woyke T."/>
        </authorList>
    </citation>
    <scope>NUCLEOTIDE SEQUENCE</scope>
    <source>
        <strain evidence="2">GVMAG-M-3300009159-65</strain>
    </source>
</reference>
<accession>A0A6C0ESV2</accession>
<name>A0A6C0ESV2_9ZZZZ</name>
<evidence type="ECO:0000256" key="1">
    <source>
        <dbReference type="SAM" id="MobiDB-lite"/>
    </source>
</evidence>
<dbReference type="AlphaFoldDB" id="A0A6C0ESV2"/>
<feature type="region of interest" description="Disordered" evidence="1">
    <location>
        <begin position="89"/>
        <end position="121"/>
    </location>
</feature>
<protein>
    <submittedName>
        <fullName evidence="2">Uncharacterized protein</fullName>
    </submittedName>
</protein>
<proteinExistence type="predicted"/>